<proteinExistence type="inferred from homology"/>
<dbReference type="InterPro" id="IPR006128">
    <property type="entry name" value="Lipoprotein_PsaA-like"/>
</dbReference>
<evidence type="ECO:0000256" key="3">
    <source>
        <dbReference type="ARBA" id="ARBA00022729"/>
    </source>
</evidence>
<dbReference type="GO" id="GO:0046872">
    <property type="term" value="F:metal ion binding"/>
    <property type="evidence" value="ECO:0007669"/>
    <property type="project" value="InterPro"/>
</dbReference>
<name>A0A3D9V946_THECX</name>
<keyword evidence="7" id="KW-1185">Reference proteome</keyword>
<dbReference type="GO" id="GO:0030001">
    <property type="term" value="P:metal ion transport"/>
    <property type="evidence" value="ECO:0007669"/>
    <property type="project" value="InterPro"/>
</dbReference>
<dbReference type="GO" id="GO:0007155">
    <property type="term" value="P:cell adhesion"/>
    <property type="evidence" value="ECO:0007669"/>
    <property type="project" value="InterPro"/>
</dbReference>
<dbReference type="Pfam" id="PF01297">
    <property type="entry name" value="ZnuA"/>
    <property type="match status" value="1"/>
</dbReference>
<evidence type="ECO:0000313" key="7">
    <source>
        <dbReference type="Proteomes" id="UP000256485"/>
    </source>
</evidence>
<feature type="signal peptide" evidence="5">
    <location>
        <begin position="1"/>
        <end position="32"/>
    </location>
</feature>
<sequence>MKIVLMFFRLRRATRVALLWVGAAALSVASLAACSSDGAPDADGRLRVITAFYPLQYAAERVSGGHADITSLTQPGAEPHDVELRPKDVARLNDADLVVYLRGFQPALDDSIAQVAESDVLDVGAIPGVLDRGGTDDEHADHTHDTAGTDPHFWLDPLRLATVGDELAERLARLDPEHAAAYRRHAKELRDDLEALDDDYAAGLASCASRVLVTSHESFGYLARRYDLEQIGVEGLVPDQEPSPAQISEVARFVREHGVSTIYHETLVSPRIAETVAAETGARVAVLDPLEGLTPDSPGGDYLTVMRANLRTLRKGQSCR</sequence>
<evidence type="ECO:0000256" key="2">
    <source>
        <dbReference type="ARBA" id="ARBA00022448"/>
    </source>
</evidence>
<evidence type="ECO:0000256" key="4">
    <source>
        <dbReference type="RuleBase" id="RU003512"/>
    </source>
</evidence>
<protein>
    <submittedName>
        <fullName evidence="6">Zinc transport system substrate-binding protein</fullName>
    </submittedName>
</protein>
<evidence type="ECO:0000313" key="6">
    <source>
        <dbReference type="EMBL" id="REF37816.1"/>
    </source>
</evidence>
<accession>A0A3D9V946</accession>
<comment type="similarity">
    <text evidence="1 4">Belongs to the bacterial solute-binding protein 9 family.</text>
</comment>
<dbReference type="AlphaFoldDB" id="A0A3D9V946"/>
<dbReference type="PROSITE" id="PS51257">
    <property type="entry name" value="PROKAR_LIPOPROTEIN"/>
    <property type="match status" value="1"/>
</dbReference>
<dbReference type="PRINTS" id="PR00690">
    <property type="entry name" value="ADHESNFAMILY"/>
</dbReference>
<dbReference type="PANTHER" id="PTHR42953:SF3">
    <property type="entry name" value="HIGH-AFFINITY ZINC UPTAKE SYSTEM PROTEIN ZNUA"/>
    <property type="match status" value="1"/>
</dbReference>
<evidence type="ECO:0000256" key="1">
    <source>
        <dbReference type="ARBA" id="ARBA00011028"/>
    </source>
</evidence>
<dbReference type="PRINTS" id="PR00691">
    <property type="entry name" value="ADHESINB"/>
</dbReference>
<dbReference type="PANTHER" id="PTHR42953">
    <property type="entry name" value="HIGH-AFFINITY ZINC UPTAKE SYSTEM PROTEIN ZNUA-RELATED"/>
    <property type="match status" value="1"/>
</dbReference>
<feature type="chain" id="PRO_5017834203" evidence="5">
    <location>
        <begin position="33"/>
        <end position="320"/>
    </location>
</feature>
<evidence type="ECO:0000256" key="5">
    <source>
        <dbReference type="SAM" id="SignalP"/>
    </source>
</evidence>
<dbReference type="Proteomes" id="UP000256485">
    <property type="component" value="Unassembled WGS sequence"/>
</dbReference>
<dbReference type="RefSeq" id="WP_245941175.1">
    <property type="nucleotide sequence ID" value="NZ_QTUC01000001.1"/>
</dbReference>
<dbReference type="InterPro" id="IPR006129">
    <property type="entry name" value="AdhesinB"/>
</dbReference>
<reference evidence="6 7" key="1">
    <citation type="submission" date="2018-08" db="EMBL/GenBank/DDBJ databases">
        <title>Sequencing the genomes of 1000 actinobacteria strains.</title>
        <authorList>
            <person name="Klenk H.-P."/>
        </authorList>
    </citation>
    <scope>NUCLEOTIDE SEQUENCE [LARGE SCALE GENOMIC DNA]</scope>
    <source>
        <strain evidence="6 7">DSM 22891</strain>
    </source>
</reference>
<keyword evidence="2 4" id="KW-0813">Transport</keyword>
<dbReference type="EMBL" id="QTUC01000001">
    <property type="protein sequence ID" value="REF37816.1"/>
    <property type="molecule type" value="Genomic_DNA"/>
</dbReference>
<gene>
    <name evidence="6" type="ORF">DFJ64_3273</name>
</gene>
<dbReference type="InterPro" id="IPR050492">
    <property type="entry name" value="Bact_metal-bind_prot9"/>
</dbReference>
<keyword evidence="3 5" id="KW-0732">Signal</keyword>
<dbReference type="Gene3D" id="3.40.50.1980">
    <property type="entry name" value="Nitrogenase molybdenum iron protein domain"/>
    <property type="match status" value="2"/>
</dbReference>
<organism evidence="6 7">
    <name type="scientific">Thermasporomyces composti</name>
    <dbReference type="NCBI Taxonomy" id="696763"/>
    <lineage>
        <taxon>Bacteria</taxon>
        <taxon>Bacillati</taxon>
        <taxon>Actinomycetota</taxon>
        <taxon>Actinomycetes</taxon>
        <taxon>Propionibacteriales</taxon>
        <taxon>Nocardioidaceae</taxon>
        <taxon>Thermasporomyces</taxon>
    </lineage>
</organism>
<dbReference type="InterPro" id="IPR006127">
    <property type="entry name" value="ZnuA-like"/>
</dbReference>
<comment type="caution">
    <text evidence="6">The sequence shown here is derived from an EMBL/GenBank/DDBJ whole genome shotgun (WGS) entry which is preliminary data.</text>
</comment>
<dbReference type="SUPFAM" id="SSF53807">
    <property type="entry name" value="Helical backbone' metal receptor"/>
    <property type="match status" value="1"/>
</dbReference>